<keyword evidence="2" id="KW-1185">Reference proteome</keyword>
<gene>
    <name evidence="1" type="ORF">B0J13DRAFT_529737</name>
</gene>
<proteinExistence type="predicted"/>
<dbReference type="OrthoDB" id="4804857at2759"/>
<dbReference type="Proteomes" id="UP000717696">
    <property type="component" value="Unassembled WGS sequence"/>
</dbReference>
<name>A0A9P9ITF3_9HYPO</name>
<dbReference type="EMBL" id="JAGMUU010000019">
    <property type="protein sequence ID" value="KAH7131761.1"/>
    <property type="molecule type" value="Genomic_DNA"/>
</dbReference>
<sequence length="118" mass="13625">MLDFKDEGITTQAVTSPARTWKVGETWPDNIPELITLSPKYIKTAVEKNSIFNSDRVKKVVQPSLLKAIKVKFQRYTHAAKVDTLETPELTFIHENIANLSEAHAHGRWWSLNGHRWW</sequence>
<evidence type="ECO:0000313" key="1">
    <source>
        <dbReference type="EMBL" id="KAH7131761.1"/>
    </source>
</evidence>
<protein>
    <submittedName>
        <fullName evidence="1">Uncharacterized protein</fullName>
    </submittedName>
</protein>
<evidence type="ECO:0000313" key="2">
    <source>
        <dbReference type="Proteomes" id="UP000717696"/>
    </source>
</evidence>
<organism evidence="1 2">
    <name type="scientific">Dactylonectria estremocensis</name>
    <dbReference type="NCBI Taxonomy" id="1079267"/>
    <lineage>
        <taxon>Eukaryota</taxon>
        <taxon>Fungi</taxon>
        <taxon>Dikarya</taxon>
        <taxon>Ascomycota</taxon>
        <taxon>Pezizomycotina</taxon>
        <taxon>Sordariomycetes</taxon>
        <taxon>Hypocreomycetidae</taxon>
        <taxon>Hypocreales</taxon>
        <taxon>Nectriaceae</taxon>
        <taxon>Dactylonectria</taxon>
    </lineage>
</organism>
<reference evidence="1" key="1">
    <citation type="journal article" date="2021" name="Nat. Commun.">
        <title>Genetic determinants of endophytism in the Arabidopsis root mycobiome.</title>
        <authorList>
            <person name="Mesny F."/>
            <person name="Miyauchi S."/>
            <person name="Thiergart T."/>
            <person name="Pickel B."/>
            <person name="Atanasova L."/>
            <person name="Karlsson M."/>
            <person name="Huettel B."/>
            <person name="Barry K.W."/>
            <person name="Haridas S."/>
            <person name="Chen C."/>
            <person name="Bauer D."/>
            <person name="Andreopoulos W."/>
            <person name="Pangilinan J."/>
            <person name="LaButti K."/>
            <person name="Riley R."/>
            <person name="Lipzen A."/>
            <person name="Clum A."/>
            <person name="Drula E."/>
            <person name="Henrissat B."/>
            <person name="Kohler A."/>
            <person name="Grigoriev I.V."/>
            <person name="Martin F.M."/>
            <person name="Hacquard S."/>
        </authorList>
    </citation>
    <scope>NUCLEOTIDE SEQUENCE</scope>
    <source>
        <strain evidence="1">MPI-CAGE-AT-0021</strain>
    </source>
</reference>
<dbReference type="AlphaFoldDB" id="A0A9P9ITF3"/>
<comment type="caution">
    <text evidence="1">The sequence shown here is derived from an EMBL/GenBank/DDBJ whole genome shotgun (WGS) entry which is preliminary data.</text>
</comment>
<accession>A0A9P9ITF3</accession>